<keyword evidence="1" id="KW-0175">Coiled coil</keyword>
<dbReference type="EMBL" id="JABWDY010007674">
    <property type="protein sequence ID" value="KAF5202757.1"/>
    <property type="molecule type" value="Genomic_DNA"/>
</dbReference>
<feature type="compositionally biased region" description="Polar residues" evidence="2">
    <location>
        <begin position="64"/>
        <end position="77"/>
    </location>
</feature>
<feature type="region of interest" description="Disordered" evidence="2">
    <location>
        <begin position="1"/>
        <end position="34"/>
    </location>
</feature>
<proteinExistence type="predicted"/>
<keyword evidence="4" id="KW-1185">Reference proteome</keyword>
<dbReference type="Proteomes" id="UP000554482">
    <property type="component" value="Unassembled WGS sequence"/>
</dbReference>
<dbReference type="PANTHER" id="PTHR37234">
    <property type="entry name" value="OS03G0319200 PROTEIN"/>
    <property type="match status" value="1"/>
</dbReference>
<evidence type="ECO:0000256" key="1">
    <source>
        <dbReference type="SAM" id="Coils"/>
    </source>
</evidence>
<feature type="coiled-coil region" evidence="1">
    <location>
        <begin position="113"/>
        <end position="140"/>
    </location>
</feature>
<sequence>MKKKRKEEPTIIKSSSQRQQRKAIPSENHQPQNIGCMSGIFQLVSKYHKRRKFLTSGEKKDKIATSTPVQQATTPSDSDAEKFSYNVKRSPTITAEIRRSESIYSPESVTEKRRKLMESLQKCEEDLNSLKKIIQAVQSTDHICPSTTKSGDMRKESFIVEVDSGDLTNQDKKCVQFDSEQPSPVSVLDDVASSPSPIYNRYKFPLNDSTNLSFFRKITLEASPILSHYREDKHFGYLSSSRRTITTTLALPVWSNKVKAETVHEVCQEAAWEERWELERTGVMLEDYMFGDLIEDTVRELGLCSMYSLPFEACRRRLSF</sequence>
<accession>A0A7J6X124</accession>
<comment type="caution">
    <text evidence="3">The sequence shown here is derived from an EMBL/GenBank/DDBJ whole genome shotgun (WGS) entry which is preliminary data.</text>
</comment>
<organism evidence="3 4">
    <name type="scientific">Thalictrum thalictroides</name>
    <name type="common">Rue-anemone</name>
    <name type="synonym">Anemone thalictroides</name>
    <dbReference type="NCBI Taxonomy" id="46969"/>
    <lineage>
        <taxon>Eukaryota</taxon>
        <taxon>Viridiplantae</taxon>
        <taxon>Streptophyta</taxon>
        <taxon>Embryophyta</taxon>
        <taxon>Tracheophyta</taxon>
        <taxon>Spermatophyta</taxon>
        <taxon>Magnoliopsida</taxon>
        <taxon>Ranunculales</taxon>
        <taxon>Ranunculaceae</taxon>
        <taxon>Thalictroideae</taxon>
        <taxon>Thalictrum</taxon>
    </lineage>
</organism>
<feature type="compositionally biased region" description="Basic and acidic residues" evidence="2">
    <location>
        <begin position="1"/>
        <end position="10"/>
    </location>
</feature>
<name>A0A7J6X124_THATH</name>
<dbReference type="PANTHER" id="PTHR37234:SF1">
    <property type="entry name" value="OS03G0319200 PROTEIN"/>
    <property type="match status" value="1"/>
</dbReference>
<evidence type="ECO:0000313" key="4">
    <source>
        <dbReference type="Proteomes" id="UP000554482"/>
    </source>
</evidence>
<evidence type="ECO:0000256" key="2">
    <source>
        <dbReference type="SAM" id="MobiDB-lite"/>
    </source>
</evidence>
<feature type="region of interest" description="Disordered" evidence="2">
    <location>
        <begin position="58"/>
        <end position="81"/>
    </location>
</feature>
<dbReference type="AlphaFoldDB" id="A0A7J6X124"/>
<dbReference type="OrthoDB" id="780613at2759"/>
<reference evidence="3 4" key="1">
    <citation type="submission" date="2020-06" db="EMBL/GenBank/DDBJ databases">
        <title>Transcriptomic and genomic resources for Thalictrum thalictroides and T. hernandezii: Facilitating candidate gene discovery in an emerging model plant lineage.</title>
        <authorList>
            <person name="Arias T."/>
            <person name="Riano-Pachon D.M."/>
            <person name="Di Stilio V.S."/>
        </authorList>
    </citation>
    <scope>NUCLEOTIDE SEQUENCE [LARGE SCALE GENOMIC DNA]</scope>
    <source>
        <strain evidence="4">cv. WT478/WT964</strain>
        <tissue evidence="3">Leaves</tissue>
    </source>
</reference>
<gene>
    <name evidence="3" type="ORF">FRX31_007648</name>
</gene>
<protein>
    <submittedName>
        <fullName evidence="3">Disease resistance protein</fullName>
    </submittedName>
</protein>
<evidence type="ECO:0000313" key="3">
    <source>
        <dbReference type="EMBL" id="KAF5202757.1"/>
    </source>
</evidence>